<proteinExistence type="predicted"/>
<gene>
    <name evidence="1" type="ORF">DFQ00_112111</name>
</gene>
<dbReference type="EMBL" id="QJSW01000012">
    <property type="protein sequence ID" value="PYE47662.1"/>
    <property type="molecule type" value="Genomic_DNA"/>
</dbReference>
<comment type="caution">
    <text evidence="1">The sequence shown here is derived from an EMBL/GenBank/DDBJ whole genome shotgun (WGS) entry which is preliminary data.</text>
</comment>
<sequence length="146" mass="16403">MSIQASKSAGYAIILVNLKTGESRILNDLLVKAGKKGVESIPAWNWSPEGDKIAISYGNTEKSSLAVYDANAGAFEYLPRTTNYISTGLVLWHINGKALDYISEYPSNQLSLFRYNTVSKKVKPIKKMTQKEFQQFWKLDKYIQAS</sequence>
<name>A0A2V4VN03_PAEBA</name>
<evidence type="ECO:0000313" key="2">
    <source>
        <dbReference type="Proteomes" id="UP000247790"/>
    </source>
</evidence>
<dbReference type="Proteomes" id="UP000247790">
    <property type="component" value="Unassembled WGS sequence"/>
</dbReference>
<evidence type="ECO:0000313" key="1">
    <source>
        <dbReference type="EMBL" id="PYE47662.1"/>
    </source>
</evidence>
<dbReference type="SUPFAM" id="SSF69304">
    <property type="entry name" value="Tricorn protease N-terminal domain"/>
    <property type="match status" value="1"/>
</dbReference>
<accession>A0A2V4VN03</accession>
<dbReference type="InterPro" id="IPR011042">
    <property type="entry name" value="6-blade_b-propeller_TolB-like"/>
</dbReference>
<dbReference type="AlphaFoldDB" id="A0A2V4VN03"/>
<protein>
    <recommendedName>
        <fullName evidence="3">WD40 repeat protein</fullName>
    </recommendedName>
</protein>
<organism evidence="1 2">
    <name type="scientific">Paenibacillus barcinonensis</name>
    <dbReference type="NCBI Taxonomy" id="198119"/>
    <lineage>
        <taxon>Bacteria</taxon>
        <taxon>Bacillati</taxon>
        <taxon>Bacillota</taxon>
        <taxon>Bacilli</taxon>
        <taxon>Bacillales</taxon>
        <taxon>Paenibacillaceae</taxon>
        <taxon>Paenibacillus</taxon>
    </lineage>
</organism>
<evidence type="ECO:0008006" key="3">
    <source>
        <dbReference type="Google" id="ProtNLM"/>
    </source>
</evidence>
<dbReference type="Gene3D" id="2.120.10.30">
    <property type="entry name" value="TolB, C-terminal domain"/>
    <property type="match status" value="1"/>
</dbReference>
<reference evidence="1 2" key="1">
    <citation type="submission" date="2018-06" db="EMBL/GenBank/DDBJ databases">
        <title>Genomic Encyclopedia of Type Strains, Phase III (KMG-III): the genomes of soil and plant-associated and newly described type strains.</title>
        <authorList>
            <person name="Whitman W."/>
        </authorList>
    </citation>
    <scope>NUCLEOTIDE SEQUENCE [LARGE SCALE GENOMIC DNA]</scope>
    <source>
        <strain evidence="1 2">CECT 7022</strain>
    </source>
</reference>